<feature type="transmembrane region" description="Helical" evidence="1">
    <location>
        <begin position="12"/>
        <end position="29"/>
    </location>
</feature>
<gene>
    <name evidence="2" type="ORF">IHE55_17055</name>
</gene>
<dbReference type="EMBL" id="JACYXC010000001">
    <property type="protein sequence ID" value="MBH5336394.1"/>
    <property type="molecule type" value="Genomic_DNA"/>
</dbReference>
<accession>A0ABS0NMV4</accession>
<protein>
    <recommendedName>
        <fullName evidence="4">DUF4199 domain-containing protein</fullName>
    </recommendedName>
</protein>
<keyword evidence="1" id="KW-0472">Membrane</keyword>
<comment type="caution">
    <text evidence="2">The sequence shown here is derived from an EMBL/GenBank/DDBJ whole genome shotgun (WGS) entry which is preliminary data.</text>
</comment>
<keyword evidence="1" id="KW-0812">Transmembrane</keyword>
<proteinExistence type="predicted"/>
<name>A0ABS0NMV4_9ACTN</name>
<dbReference type="RefSeq" id="WP_197989814.1">
    <property type="nucleotide sequence ID" value="NZ_JACYXC010000001.1"/>
</dbReference>
<sequence length="160" mass="15903">MPSGTAGGATKMVGFAIAGAVVAFIGTFLNWSYSDTASGGVKGKEFTDGVIVMIAAGLAAAALVAVLAAKKPQLSAAGAGLSLIALVVGVLNLVDPDRAPIAKAESEAEDAGATVSDSDLENMVERLDFSAAPGVYLVVLGSLAAVVCGFLAFKNSRTAR</sequence>
<evidence type="ECO:0000313" key="2">
    <source>
        <dbReference type="EMBL" id="MBH5336394.1"/>
    </source>
</evidence>
<evidence type="ECO:0008006" key="4">
    <source>
        <dbReference type="Google" id="ProtNLM"/>
    </source>
</evidence>
<organism evidence="2 3">
    <name type="scientific">Streptomyces pactum</name>
    <dbReference type="NCBI Taxonomy" id="68249"/>
    <lineage>
        <taxon>Bacteria</taxon>
        <taxon>Bacillati</taxon>
        <taxon>Actinomycetota</taxon>
        <taxon>Actinomycetes</taxon>
        <taxon>Kitasatosporales</taxon>
        <taxon>Streptomycetaceae</taxon>
        <taxon>Streptomyces</taxon>
    </lineage>
</organism>
<feature type="transmembrane region" description="Helical" evidence="1">
    <location>
        <begin position="134"/>
        <end position="153"/>
    </location>
</feature>
<keyword evidence="1" id="KW-1133">Transmembrane helix</keyword>
<feature type="transmembrane region" description="Helical" evidence="1">
    <location>
        <begin position="76"/>
        <end position="94"/>
    </location>
</feature>
<evidence type="ECO:0000313" key="3">
    <source>
        <dbReference type="Proteomes" id="UP000807371"/>
    </source>
</evidence>
<dbReference type="Proteomes" id="UP000807371">
    <property type="component" value="Unassembled WGS sequence"/>
</dbReference>
<feature type="transmembrane region" description="Helical" evidence="1">
    <location>
        <begin position="49"/>
        <end position="69"/>
    </location>
</feature>
<keyword evidence="3" id="KW-1185">Reference proteome</keyword>
<evidence type="ECO:0000256" key="1">
    <source>
        <dbReference type="SAM" id="Phobius"/>
    </source>
</evidence>
<reference evidence="2 3" key="1">
    <citation type="submission" date="2020-09" db="EMBL/GenBank/DDBJ databases">
        <title>Biosynthesis of the nuclear factor of activated T cells inhibitor NFAT-133 and its congeners in Streptomyces pactum.</title>
        <authorList>
            <person name="Zhou W."/>
            <person name="Posri P."/>
            <person name="Abugrain M.E."/>
            <person name="Weisberg A.J."/>
            <person name="Chang J.H."/>
            <person name="Mahmud T."/>
        </authorList>
    </citation>
    <scope>NUCLEOTIDE SEQUENCE [LARGE SCALE GENOMIC DNA]</scope>
    <source>
        <strain evidence="2 3">ATCC 27456</strain>
    </source>
</reference>